<evidence type="ECO:0000256" key="2">
    <source>
        <dbReference type="ARBA" id="ARBA00004167"/>
    </source>
</evidence>
<sequence>MDSKSQNNKPSEEVTRELLIAISNSLPDKILDSNIPAEGKDSMDSKSRSNKSSESYMNNKSQNNKSSEEMTRESLIAISYSLPDSDSVVEGKDADDFERPNDDWKDKIRSELISISYTESPYTLIAALLGGYAFVFGFLRRVNEWYYVSRLGRNMQHPLPPGHLGWPFFGNMLTFFKAFKSDPDSFIYDLVFRYGRTGMYRTFLFGNPSIIVCTPETCRKVLTDDEQLKLGYPASTMSLFRKRSFHGISNVEHKRLRRLTTSPITGHEALSMYIPLIEDVSVELLEELSSMKTPSEFLTELRKFAFKIITTIFMSSDVDHVDLGLVENLYIDLNRGMKSLPINLPGFAFYKALKARKKLTKLLQGLVDRKRRNNNAKTKTKKDMMDLLMEVKDEEGRQLEDEDIIDLLLVFLLAGHESSAHGILWTIIYLTQHSHLFQRAKKEQEEIIQARPSTQKGLNLKEIKQMEYLSKVIDEMLRKTSISFVNFRQAKIDLNINGYTIPKGWKVLVWNRGVHMDPETYYNPKEFDPSRWENHTARAGSFLPFGLGSRFCPGSDLAKLEITIFLHHFLLNYRMERTNPDSPITYLPLPRPSDNCPARIIKAT</sequence>
<dbReference type="InterPro" id="IPR036396">
    <property type="entry name" value="Cyt_P450_sf"/>
</dbReference>
<comment type="cofactor">
    <cofactor evidence="1 11">
        <name>heme</name>
        <dbReference type="ChEBI" id="CHEBI:30413"/>
    </cofactor>
</comment>
<dbReference type="PANTHER" id="PTHR24286:SF199">
    <property type="entry name" value="CYTOCHROME P450 88D6"/>
    <property type="match status" value="1"/>
</dbReference>
<dbReference type="GO" id="GO:0005783">
    <property type="term" value="C:endoplasmic reticulum"/>
    <property type="evidence" value="ECO:0007669"/>
    <property type="project" value="TreeGrafter"/>
</dbReference>
<accession>A0AA86RWE5</accession>
<dbReference type="Gene3D" id="1.10.630.10">
    <property type="entry name" value="Cytochrome P450"/>
    <property type="match status" value="1"/>
</dbReference>
<dbReference type="GO" id="GO:0020037">
    <property type="term" value="F:heme binding"/>
    <property type="evidence" value="ECO:0007669"/>
    <property type="project" value="InterPro"/>
</dbReference>
<dbReference type="PROSITE" id="PS00086">
    <property type="entry name" value="CYTOCHROME_P450"/>
    <property type="match status" value="1"/>
</dbReference>
<evidence type="ECO:0000313" key="14">
    <source>
        <dbReference type="EMBL" id="CAJ1928981.1"/>
    </source>
</evidence>
<dbReference type="EMBL" id="OY731399">
    <property type="protein sequence ID" value="CAJ1928981.1"/>
    <property type="molecule type" value="Genomic_DNA"/>
</dbReference>
<protein>
    <recommendedName>
        <fullName evidence="16">Beta-amyrin 11-oxidase-like</fullName>
    </recommendedName>
</protein>
<evidence type="ECO:0008006" key="16">
    <source>
        <dbReference type="Google" id="ProtNLM"/>
    </source>
</evidence>
<keyword evidence="8 12" id="KW-0560">Oxidoreductase</keyword>
<dbReference type="InterPro" id="IPR049198">
    <property type="entry name" value="DUF6865"/>
</dbReference>
<evidence type="ECO:0000256" key="9">
    <source>
        <dbReference type="ARBA" id="ARBA00023004"/>
    </source>
</evidence>
<evidence type="ECO:0000256" key="5">
    <source>
        <dbReference type="ARBA" id="ARBA00022692"/>
    </source>
</evidence>
<feature type="binding site" description="axial binding residue" evidence="11">
    <location>
        <position position="552"/>
    </location>
    <ligand>
        <name>heme</name>
        <dbReference type="ChEBI" id="CHEBI:30413"/>
    </ligand>
    <ligandPart>
        <name>Fe</name>
        <dbReference type="ChEBI" id="CHEBI:18248"/>
    </ligandPart>
</feature>
<evidence type="ECO:0000256" key="3">
    <source>
        <dbReference type="ARBA" id="ARBA00010617"/>
    </source>
</evidence>
<dbReference type="Gramene" id="rna-AYBTSS11_LOCUS4354">
    <property type="protein sequence ID" value="CAJ1928981.1"/>
    <property type="gene ID" value="gene-AYBTSS11_LOCUS4354"/>
</dbReference>
<dbReference type="GO" id="GO:0051777">
    <property type="term" value="F:ent-kaurenoic acid monooxygenase activity"/>
    <property type="evidence" value="ECO:0007669"/>
    <property type="project" value="TreeGrafter"/>
</dbReference>
<name>A0AA86RWE5_9FABA</name>
<dbReference type="GO" id="GO:0016125">
    <property type="term" value="P:sterol metabolic process"/>
    <property type="evidence" value="ECO:0007669"/>
    <property type="project" value="TreeGrafter"/>
</dbReference>
<gene>
    <name evidence="14" type="ORF">AYBTSS11_LOCUS4354</name>
</gene>
<evidence type="ECO:0000256" key="12">
    <source>
        <dbReference type="RuleBase" id="RU000461"/>
    </source>
</evidence>
<dbReference type="GO" id="GO:0005506">
    <property type="term" value="F:iron ion binding"/>
    <property type="evidence" value="ECO:0007669"/>
    <property type="project" value="InterPro"/>
</dbReference>
<dbReference type="GO" id="GO:0016020">
    <property type="term" value="C:membrane"/>
    <property type="evidence" value="ECO:0007669"/>
    <property type="project" value="UniProtKB-SubCell"/>
</dbReference>
<evidence type="ECO:0000256" key="11">
    <source>
        <dbReference type="PIRSR" id="PIRSR602401-1"/>
    </source>
</evidence>
<feature type="region of interest" description="Disordered" evidence="13">
    <location>
        <begin position="29"/>
        <end position="69"/>
    </location>
</feature>
<evidence type="ECO:0000313" key="15">
    <source>
        <dbReference type="Proteomes" id="UP001189624"/>
    </source>
</evidence>
<evidence type="ECO:0000256" key="13">
    <source>
        <dbReference type="SAM" id="MobiDB-lite"/>
    </source>
</evidence>
<keyword evidence="9 11" id="KW-0408">Iron</keyword>
<dbReference type="Pfam" id="PF21737">
    <property type="entry name" value="DUF6865"/>
    <property type="match status" value="2"/>
</dbReference>
<dbReference type="PANTHER" id="PTHR24286">
    <property type="entry name" value="CYTOCHROME P450 26"/>
    <property type="match status" value="1"/>
</dbReference>
<keyword evidence="10" id="KW-0472">Membrane</keyword>
<proteinExistence type="inferred from homology"/>
<dbReference type="Proteomes" id="UP001189624">
    <property type="component" value="Chromosome 2"/>
</dbReference>
<keyword evidence="4 11" id="KW-0349">Heme</keyword>
<evidence type="ECO:0000256" key="10">
    <source>
        <dbReference type="ARBA" id="ARBA00023136"/>
    </source>
</evidence>
<dbReference type="InterPro" id="IPR002401">
    <property type="entry name" value="Cyt_P450_E_grp-I"/>
</dbReference>
<evidence type="ECO:0000256" key="7">
    <source>
        <dbReference type="ARBA" id="ARBA00022989"/>
    </source>
</evidence>
<dbReference type="InterPro" id="IPR017972">
    <property type="entry name" value="Cyt_P450_CS"/>
</dbReference>
<comment type="similarity">
    <text evidence="3 12">Belongs to the cytochrome P450 family.</text>
</comment>
<evidence type="ECO:0000256" key="4">
    <source>
        <dbReference type="ARBA" id="ARBA00022617"/>
    </source>
</evidence>
<evidence type="ECO:0000256" key="6">
    <source>
        <dbReference type="ARBA" id="ARBA00022723"/>
    </source>
</evidence>
<reference evidence="14" key="1">
    <citation type="submission" date="2023-10" db="EMBL/GenBank/DDBJ databases">
        <authorList>
            <person name="Domelevo Entfellner J.-B."/>
        </authorList>
    </citation>
    <scope>NUCLEOTIDE SEQUENCE</scope>
</reference>
<comment type="subcellular location">
    <subcellularLocation>
        <location evidence="2">Membrane</location>
        <topology evidence="2">Single-pass membrane protein</topology>
    </subcellularLocation>
</comment>
<keyword evidence="15" id="KW-1185">Reference proteome</keyword>
<dbReference type="GO" id="GO:0010268">
    <property type="term" value="P:brassinosteroid homeostasis"/>
    <property type="evidence" value="ECO:0007669"/>
    <property type="project" value="TreeGrafter"/>
</dbReference>
<dbReference type="GO" id="GO:0016132">
    <property type="term" value="P:brassinosteroid biosynthetic process"/>
    <property type="evidence" value="ECO:0007669"/>
    <property type="project" value="TreeGrafter"/>
</dbReference>
<keyword evidence="6 11" id="KW-0479">Metal-binding</keyword>
<keyword evidence="12" id="KW-0503">Monooxygenase</keyword>
<keyword evidence="7" id="KW-1133">Transmembrane helix</keyword>
<feature type="compositionally biased region" description="Basic and acidic residues" evidence="13">
    <location>
        <begin position="38"/>
        <end position="47"/>
    </location>
</feature>
<dbReference type="PRINTS" id="PR00385">
    <property type="entry name" value="P450"/>
</dbReference>
<dbReference type="PRINTS" id="PR00463">
    <property type="entry name" value="EP450I"/>
</dbReference>
<dbReference type="InterPro" id="IPR001128">
    <property type="entry name" value="Cyt_P450"/>
</dbReference>
<dbReference type="AlphaFoldDB" id="A0AA86RWE5"/>
<dbReference type="SUPFAM" id="SSF48264">
    <property type="entry name" value="Cytochrome P450"/>
    <property type="match status" value="1"/>
</dbReference>
<dbReference type="CDD" id="cd11043">
    <property type="entry name" value="CYP90-like"/>
    <property type="match status" value="1"/>
</dbReference>
<feature type="compositionally biased region" description="Low complexity" evidence="13">
    <location>
        <begin position="50"/>
        <end position="65"/>
    </location>
</feature>
<organism evidence="14 15">
    <name type="scientific">Sphenostylis stenocarpa</name>
    <dbReference type="NCBI Taxonomy" id="92480"/>
    <lineage>
        <taxon>Eukaryota</taxon>
        <taxon>Viridiplantae</taxon>
        <taxon>Streptophyta</taxon>
        <taxon>Embryophyta</taxon>
        <taxon>Tracheophyta</taxon>
        <taxon>Spermatophyta</taxon>
        <taxon>Magnoliopsida</taxon>
        <taxon>eudicotyledons</taxon>
        <taxon>Gunneridae</taxon>
        <taxon>Pentapetalae</taxon>
        <taxon>rosids</taxon>
        <taxon>fabids</taxon>
        <taxon>Fabales</taxon>
        <taxon>Fabaceae</taxon>
        <taxon>Papilionoideae</taxon>
        <taxon>50 kb inversion clade</taxon>
        <taxon>NPAAA clade</taxon>
        <taxon>indigoferoid/millettioid clade</taxon>
        <taxon>Phaseoleae</taxon>
        <taxon>Sphenostylis</taxon>
    </lineage>
</organism>
<dbReference type="Pfam" id="PF00067">
    <property type="entry name" value="p450"/>
    <property type="match status" value="1"/>
</dbReference>
<evidence type="ECO:0000256" key="8">
    <source>
        <dbReference type="ARBA" id="ARBA00023002"/>
    </source>
</evidence>
<evidence type="ECO:0000256" key="1">
    <source>
        <dbReference type="ARBA" id="ARBA00001971"/>
    </source>
</evidence>
<keyword evidence="5" id="KW-0812">Transmembrane</keyword>